<proteinExistence type="predicted"/>
<comment type="caution">
    <text evidence="1">The sequence shown here is derived from an EMBL/GenBank/DDBJ whole genome shotgun (WGS) entry which is preliminary data.</text>
</comment>
<name>A0AC61DD94_9FIRM</name>
<protein>
    <submittedName>
        <fullName evidence="1">Uncharacterized protein</fullName>
    </submittedName>
</protein>
<evidence type="ECO:0000313" key="2">
    <source>
        <dbReference type="Proteomes" id="UP000224460"/>
    </source>
</evidence>
<gene>
    <name evidence="1" type="ORF">CS063_09595</name>
</gene>
<reference evidence="1" key="1">
    <citation type="submission" date="2017-10" db="EMBL/GenBank/DDBJ databases">
        <title>Genome sequence of cellulolytic Lachnospiraceae bacterium XHS1971 isolated from hotspring sediment.</title>
        <authorList>
            <person name="Vasudevan G."/>
            <person name="Joshi A.J."/>
            <person name="Hivarkar S."/>
            <person name="Lanjekar V.B."/>
            <person name="Dhakephalkar P.K."/>
            <person name="Dagar S."/>
        </authorList>
    </citation>
    <scope>NUCLEOTIDE SEQUENCE</scope>
    <source>
        <strain evidence="1">XHS1971</strain>
    </source>
</reference>
<organism evidence="1 2">
    <name type="scientific">Sporanaerobium hydrogeniformans</name>
    <dbReference type="NCBI Taxonomy" id="3072179"/>
    <lineage>
        <taxon>Bacteria</taxon>
        <taxon>Bacillati</taxon>
        <taxon>Bacillota</taxon>
        <taxon>Clostridia</taxon>
        <taxon>Lachnospirales</taxon>
        <taxon>Lachnospiraceae</taxon>
        <taxon>Sporanaerobium</taxon>
    </lineage>
</organism>
<keyword evidence="2" id="KW-1185">Reference proteome</keyword>
<dbReference type="Proteomes" id="UP000224460">
    <property type="component" value="Unassembled WGS sequence"/>
</dbReference>
<evidence type="ECO:0000313" key="1">
    <source>
        <dbReference type="EMBL" id="PHV70547.1"/>
    </source>
</evidence>
<accession>A0AC61DD94</accession>
<sequence length="751" mass="85348">MNLKRLLRDLSHNKVKNISFILLIILSITVIIGFNRSMGSYIKAVNHFYDTHLAEDAQFTLQGEISKRKEAYLESHFKVLIEKSKSLDANLDKSSITKENKRVVRLIIQDKVLNQPTLIQGAPLSEKNDIWLDPKFAAANGYQVGDYIILLDIPFHIVGYGISPDYVYTLKNKNDMLNAPNTFGVGYITNEAYKKLESNRSITTTYSIKSQEGELNNLKKYLEKNTELLEFVLRKDNPRLNTVFNDAEGPKQMGIVIGTMLIMVVAFIISISIKNNITAESQTIGILYAQGFNKTELLSYYMLLPSLLIIIGLFVGYSCGIILSEVLIRFMEVQYTMPYVPLQNSSQLMFFGIILPFILTVLITYLSISNALSKTPLSLLRGQFSKNNVSFLEKKLTLKKLSFLSRFRIKDMAREWTSMLALILGGFIGVFILFTAFYFNDSIKGYINDLKNNLPYDSLYTFINPKDLNKYSKHGELTSLKNVKFSINGKEKSVPIQGIIPNSDFFNIPALNTLQGNEVLMTSSFKNKYKIEVGSFITLKDEMKAKEYIVSIVGIAPYDYGPYLFTSMWSFNQIFNLHEQSYNALFTHAPLNIPSKKLASKISHSETITSVTNMMDMMNVMIIILIICGIGILITVVYLLLHMIIDKSKINISMVKIFGYNDQEVSKLYLKGNFIFLFISFLVALPSGYLLTNYFFTNIFQDMQHYFMPVITLRSMGICLGILALSYLGAKLLLKKSVNRIALTEALKNRE</sequence>
<dbReference type="EMBL" id="PEDL01000009">
    <property type="protein sequence ID" value="PHV70547.1"/>
    <property type="molecule type" value="Genomic_DNA"/>
</dbReference>